<feature type="domain" description="Baseplate J-like C-terminal" evidence="3">
    <location>
        <begin position="265"/>
        <end position="351"/>
    </location>
</feature>
<organism evidence="4 5">
    <name type="scientific">Paenibacillus baekrokdamisoli</name>
    <dbReference type="NCBI Taxonomy" id="1712516"/>
    <lineage>
        <taxon>Bacteria</taxon>
        <taxon>Bacillati</taxon>
        <taxon>Bacillota</taxon>
        <taxon>Bacilli</taxon>
        <taxon>Bacillales</taxon>
        <taxon>Paenibacillaceae</taxon>
        <taxon>Paenibacillus</taxon>
    </lineage>
</organism>
<evidence type="ECO:0000313" key="4">
    <source>
        <dbReference type="EMBL" id="BBH19866.1"/>
    </source>
</evidence>
<evidence type="ECO:0000259" key="3">
    <source>
        <dbReference type="Pfam" id="PF26079"/>
    </source>
</evidence>
<dbReference type="Proteomes" id="UP000275368">
    <property type="component" value="Chromosome"/>
</dbReference>
<comment type="similarity">
    <text evidence="1">Belongs to the Mu gp47/PBSX XkdT family.</text>
</comment>
<dbReference type="InterPro" id="IPR058530">
    <property type="entry name" value="Baseplate_J-like_C"/>
</dbReference>
<evidence type="ECO:0000313" key="5">
    <source>
        <dbReference type="Proteomes" id="UP000275368"/>
    </source>
</evidence>
<reference evidence="4 5" key="1">
    <citation type="submission" date="2018-11" db="EMBL/GenBank/DDBJ databases">
        <title>Complete genome sequence of Paenibacillus baekrokdamisoli strain KCTC 33723.</title>
        <authorList>
            <person name="Kang S.W."/>
            <person name="Lee K.C."/>
            <person name="Kim K.K."/>
            <person name="Kim J.S."/>
            <person name="Kim D.S."/>
            <person name="Ko S.H."/>
            <person name="Yang S.H."/>
            <person name="Lee J.S."/>
        </authorList>
    </citation>
    <scope>NUCLEOTIDE SEQUENCE [LARGE SCALE GENOMIC DNA]</scope>
    <source>
        <strain evidence="4 5">KCTC 33723</strain>
    </source>
</reference>
<dbReference type="EMBL" id="AP019308">
    <property type="protein sequence ID" value="BBH19866.1"/>
    <property type="molecule type" value="Genomic_DNA"/>
</dbReference>
<evidence type="ECO:0000256" key="1">
    <source>
        <dbReference type="ARBA" id="ARBA00038087"/>
    </source>
</evidence>
<dbReference type="RefSeq" id="WP_125654525.1">
    <property type="nucleotide sequence ID" value="NZ_AP019308.1"/>
</dbReference>
<feature type="domain" description="Baseplate J-like central" evidence="2">
    <location>
        <begin position="182"/>
        <end position="259"/>
    </location>
</feature>
<dbReference type="KEGG" id="pbk:Back11_12110"/>
<proteinExistence type="inferred from homology"/>
<dbReference type="OrthoDB" id="2554267at2"/>
<name>A0A3G9INH4_9BACL</name>
<sequence length="351" mass="37021">MYESQTYELILHRMLDRVPTEVDKREGSIIYDALAPAALELSIAYASLDINLNLGSGQTATGSYLDLRTMDYGITRREATKAVHEGIFLNTVGSLFDIPIGSRFASGSVTLMVSSRLSLGHFELTAEMPGSEANLTTNTLLPIDYITNLGTAQLGGLLVPGTDIESDDKLRERYLQTVRTPSTSGNKADYRKWALEVNGIGDAAVLPLWNGPGTVKVILLDANKLPASSTLVDDVQAYIAPTNAGEGKAPIGATVNVVSAVGISINVTAALIMDGTRTAGEIINDFKASLTAYLKSIAYAIDPSVKYVRVGSLLLDTDGVKDYSGLLVNGGSSNVTVASGSVAVLGKVSLS</sequence>
<gene>
    <name evidence="4" type="ORF">Back11_12110</name>
</gene>
<keyword evidence="5" id="KW-1185">Reference proteome</keyword>
<dbReference type="Pfam" id="PF26078">
    <property type="entry name" value="Baseplate_J_M"/>
    <property type="match status" value="1"/>
</dbReference>
<dbReference type="InterPro" id="IPR052399">
    <property type="entry name" value="Phage_Baseplate_Assmbl_Protein"/>
</dbReference>
<dbReference type="Pfam" id="PF26079">
    <property type="entry name" value="Baseplate_J_C"/>
    <property type="match status" value="1"/>
</dbReference>
<dbReference type="PANTHER" id="PTHR37829:SF3">
    <property type="entry name" value="PROTEIN JAYE-RELATED"/>
    <property type="match status" value="1"/>
</dbReference>
<dbReference type="InterPro" id="IPR058531">
    <property type="entry name" value="Baseplate_J_M"/>
</dbReference>
<accession>A0A3G9INH4</accession>
<evidence type="ECO:0000259" key="2">
    <source>
        <dbReference type="Pfam" id="PF26078"/>
    </source>
</evidence>
<protein>
    <submittedName>
        <fullName evidence="4">Phage tail protein</fullName>
    </submittedName>
</protein>
<dbReference type="PANTHER" id="PTHR37829">
    <property type="entry name" value="PHAGE-LIKE ELEMENT PBSX PROTEIN XKDT"/>
    <property type="match status" value="1"/>
</dbReference>
<dbReference type="AlphaFoldDB" id="A0A3G9INH4"/>